<reference evidence="3" key="2">
    <citation type="journal article" date="2015" name="Genome Biol.">
        <title>Comparative genomics of Steinernema reveals deeply conserved gene regulatory networks.</title>
        <authorList>
            <person name="Dillman A.R."/>
            <person name="Macchietto M."/>
            <person name="Porter C.F."/>
            <person name="Rogers A."/>
            <person name="Williams B."/>
            <person name="Antoshechkin I."/>
            <person name="Lee M.M."/>
            <person name="Goodwin Z."/>
            <person name="Lu X."/>
            <person name="Lewis E.E."/>
            <person name="Goodrich-Blair H."/>
            <person name="Stock S.P."/>
            <person name="Adams B.J."/>
            <person name="Sternberg P.W."/>
            <person name="Mortazavi A."/>
        </authorList>
    </citation>
    <scope>NUCLEOTIDE SEQUENCE [LARGE SCALE GENOMIC DNA]</scope>
    <source>
        <strain evidence="3">ALL</strain>
    </source>
</reference>
<reference evidence="3" key="3">
    <citation type="journal article" date="2019" name="G3 (Bethesda)">
        <title>Hybrid Assembly of the Genome of the Entomopathogenic Nematode Steinernema carpocapsae Identifies the X-Chromosome.</title>
        <authorList>
            <person name="Serra L."/>
            <person name="Macchietto M."/>
            <person name="Macias-Munoz A."/>
            <person name="McGill C.J."/>
            <person name="Rodriguez I.M."/>
            <person name="Rodriguez B."/>
            <person name="Murad R."/>
            <person name="Mortazavi A."/>
        </authorList>
    </citation>
    <scope>NUCLEOTIDE SEQUENCE [LARGE SCALE GENOMIC DNA]</scope>
    <source>
        <strain evidence="3">ALL</strain>
    </source>
</reference>
<accession>A0A4U8V1X3</accession>
<protein>
    <recommendedName>
        <fullName evidence="1">RNA-directed DNA polymerase</fullName>
        <ecNumber evidence="1">2.7.7.49</ecNumber>
    </recommendedName>
</protein>
<sequence>MIPYSLRHRIITQFHAVPPTNAHLGRDKTYQKLRTRVYWPGLYEDITTVVRACPACQERKTTPQHGFREPMTLPELPTGPYQPSSHRHLRTSAEIFNTEGIRPRHGGCLHETRHHDCSRHHYCSTRRRRPGRRLLSRLWIPVSHLQRYGSTIHLRALQRDLPPSSASLTSRPLRIINLATDKSNDSTTR</sequence>
<dbReference type="OrthoDB" id="5832112at2759"/>
<dbReference type="InterPro" id="IPR041588">
    <property type="entry name" value="Integrase_H2C2"/>
</dbReference>
<dbReference type="GO" id="GO:0003964">
    <property type="term" value="F:RNA-directed DNA polymerase activity"/>
    <property type="evidence" value="ECO:0007669"/>
    <property type="project" value="UniProtKB-EC"/>
</dbReference>
<name>A0A4U8V1X3_STECR</name>
<evidence type="ECO:0000256" key="1">
    <source>
        <dbReference type="ARBA" id="ARBA00012493"/>
    </source>
</evidence>
<organism evidence="3">
    <name type="scientific">Steinernema carpocapsae</name>
    <name type="common">Entomopathogenic nematode</name>
    <dbReference type="NCBI Taxonomy" id="34508"/>
    <lineage>
        <taxon>Eukaryota</taxon>
        <taxon>Metazoa</taxon>
        <taxon>Ecdysozoa</taxon>
        <taxon>Nematoda</taxon>
        <taxon>Chromadorea</taxon>
        <taxon>Rhabditida</taxon>
        <taxon>Tylenchina</taxon>
        <taxon>Panagrolaimomorpha</taxon>
        <taxon>Strongyloidoidea</taxon>
        <taxon>Steinernematidae</taxon>
        <taxon>Steinernema</taxon>
    </lineage>
</organism>
<feature type="domain" description="Integrase zinc-binding" evidence="2">
    <location>
        <begin position="2"/>
        <end position="61"/>
    </location>
</feature>
<dbReference type="PANTHER" id="PTHR37984">
    <property type="entry name" value="PROTEIN CBG26694"/>
    <property type="match status" value="1"/>
</dbReference>
<evidence type="ECO:0000313" key="3">
    <source>
        <dbReference type="EMBL" id="TMS39940.1"/>
    </source>
</evidence>
<dbReference type="Gene3D" id="1.10.340.70">
    <property type="match status" value="1"/>
</dbReference>
<evidence type="ECO:0000259" key="2">
    <source>
        <dbReference type="Pfam" id="PF17921"/>
    </source>
</evidence>
<comment type="caution">
    <text evidence="3">The sequence shown here is derived from an EMBL/GenBank/DDBJ whole genome shotgun (WGS) entry which is preliminary data.</text>
</comment>
<dbReference type="Pfam" id="PF17921">
    <property type="entry name" value="Integrase_H2C2"/>
    <property type="match status" value="1"/>
</dbReference>
<proteinExistence type="predicted"/>
<dbReference type="AlphaFoldDB" id="A0A4U8V1X3"/>
<dbReference type="PANTHER" id="PTHR37984:SF5">
    <property type="entry name" value="PROTEIN NYNRIN-LIKE"/>
    <property type="match status" value="1"/>
</dbReference>
<dbReference type="InterPro" id="IPR050951">
    <property type="entry name" value="Retrovirus_Pol_polyprotein"/>
</dbReference>
<dbReference type="FunFam" id="1.10.340.70:FF:000001">
    <property type="entry name" value="Retrovirus-related Pol polyprotein from transposon gypsy-like Protein"/>
    <property type="match status" value="1"/>
</dbReference>
<dbReference type="EMBL" id="AZBU02000001">
    <property type="protein sequence ID" value="TMS39940.1"/>
    <property type="molecule type" value="Genomic_DNA"/>
</dbReference>
<gene>
    <name evidence="3" type="ORF">L596_006387</name>
</gene>
<reference evidence="3" key="1">
    <citation type="submission" date="2013-11" db="EMBL/GenBank/DDBJ databases">
        <authorList>
            <person name="Sternberg P."/>
            <person name="Dillman A."/>
            <person name="Macchietto M."/>
        </authorList>
    </citation>
    <scope>NUCLEOTIDE SEQUENCE</scope>
    <source>
        <strain evidence="3">ALL</strain>
    </source>
</reference>
<dbReference type="EC" id="2.7.7.49" evidence="1"/>